<reference evidence="1 2" key="1">
    <citation type="journal article" date="2018" name="Nat. Ecol. Evol.">
        <title>Pezizomycetes genomes reveal the molecular basis of ectomycorrhizal truffle lifestyle.</title>
        <authorList>
            <person name="Murat C."/>
            <person name="Payen T."/>
            <person name="Noel B."/>
            <person name="Kuo A."/>
            <person name="Morin E."/>
            <person name="Chen J."/>
            <person name="Kohler A."/>
            <person name="Krizsan K."/>
            <person name="Balestrini R."/>
            <person name="Da Silva C."/>
            <person name="Montanini B."/>
            <person name="Hainaut M."/>
            <person name="Levati E."/>
            <person name="Barry K.W."/>
            <person name="Belfiori B."/>
            <person name="Cichocki N."/>
            <person name="Clum A."/>
            <person name="Dockter R.B."/>
            <person name="Fauchery L."/>
            <person name="Guy J."/>
            <person name="Iotti M."/>
            <person name="Le Tacon F."/>
            <person name="Lindquist E.A."/>
            <person name="Lipzen A."/>
            <person name="Malagnac F."/>
            <person name="Mello A."/>
            <person name="Molinier V."/>
            <person name="Miyauchi S."/>
            <person name="Poulain J."/>
            <person name="Riccioni C."/>
            <person name="Rubini A."/>
            <person name="Sitrit Y."/>
            <person name="Splivallo R."/>
            <person name="Traeger S."/>
            <person name="Wang M."/>
            <person name="Zifcakova L."/>
            <person name="Wipf D."/>
            <person name="Zambonelli A."/>
            <person name="Paolocci F."/>
            <person name="Nowrousian M."/>
            <person name="Ottonello S."/>
            <person name="Baldrian P."/>
            <person name="Spatafora J.W."/>
            <person name="Henrissat B."/>
            <person name="Nagy L.G."/>
            <person name="Aury J.M."/>
            <person name="Wincker P."/>
            <person name="Grigoriev I.V."/>
            <person name="Bonfante P."/>
            <person name="Martin F.M."/>
        </authorList>
    </citation>
    <scope>NUCLEOTIDE SEQUENCE [LARGE SCALE GENOMIC DNA]</scope>
    <source>
        <strain evidence="1 2">120613-1</strain>
    </source>
</reference>
<dbReference type="OrthoDB" id="5409477at2759"/>
<name>A0A3N4J6F5_9PEZI</name>
<proteinExistence type="predicted"/>
<protein>
    <submittedName>
        <fullName evidence="1">Uncharacterized protein</fullName>
    </submittedName>
</protein>
<dbReference type="AlphaFoldDB" id="A0A3N4J6F5"/>
<evidence type="ECO:0000313" key="1">
    <source>
        <dbReference type="EMBL" id="RPA92857.1"/>
    </source>
</evidence>
<evidence type="ECO:0000313" key="2">
    <source>
        <dbReference type="Proteomes" id="UP000276215"/>
    </source>
</evidence>
<dbReference type="Proteomes" id="UP000276215">
    <property type="component" value="Unassembled WGS sequence"/>
</dbReference>
<gene>
    <name evidence="1" type="ORF">L873DRAFT_137128</name>
</gene>
<organism evidence="1 2">
    <name type="scientific">Choiromyces venosus 120613-1</name>
    <dbReference type="NCBI Taxonomy" id="1336337"/>
    <lineage>
        <taxon>Eukaryota</taxon>
        <taxon>Fungi</taxon>
        <taxon>Dikarya</taxon>
        <taxon>Ascomycota</taxon>
        <taxon>Pezizomycotina</taxon>
        <taxon>Pezizomycetes</taxon>
        <taxon>Pezizales</taxon>
        <taxon>Tuberaceae</taxon>
        <taxon>Choiromyces</taxon>
    </lineage>
</organism>
<dbReference type="EMBL" id="ML120464">
    <property type="protein sequence ID" value="RPA92857.1"/>
    <property type="molecule type" value="Genomic_DNA"/>
</dbReference>
<keyword evidence="2" id="KW-1185">Reference proteome</keyword>
<accession>A0A3N4J6F5</accession>
<sequence length="236" mass="27000">MHAAVEGARQKRKFLPCFFGLGWGVLVLYGEREEFLWAITTALRCPGFYSICSAGESLRNSETTTIQRFYSLIHNHHPSSIKSPIPHTTSPPLQKKKMDPNCAICNSPPKHSCDCERRSLIHAVEESERRVLSPLIADIRRWVTTQARASIHQDFRAREARRRTEFERWRRESGRRLEHWELEELLQRGASEDWRAAVERYPDVLDYFYGMVGWSRNGGGGGGSGDGVRRGRGGCI</sequence>